<evidence type="ECO:0000256" key="2">
    <source>
        <dbReference type="ARBA" id="ARBA00023235"/>
    </source>
</evidence>
<proteinExistence type="inferred from homology"/>
<keyword evidence="4" id="KW-1185">Reference proteome</keyword>
<dbReference type="Pfam" id="PF02567">
    <property type="entry name" value="PhzC-PhzF"/>
    <property type="match status" value="1"/>
</dbReference>
<reference evidence="3 4" key="1">
    <citation type="submission" date="2024-06" db="EMBL/GenBank/DDBJ databases">
        <title>Genomic Encyclopedia of Type Strains, Phase IV (KMG-IV): sequencing the most valuable type-strain genomes for metagenomic binning, comparative biology and taxonomic classification.</title>
        <authorList>
            <person name="Goeker M."/>
        </authorList>
    </citation>
    <scope>NUCLEOTIDE SEQUENCE [LARGE SCALE GENOMIC DNA]</scope>
    <source>
        <strain evidence="3 4">DSM 29780</strain>
    </source>
</reference>
<organism evidence="3 4">
    <name type="scientific">Rhizobium aquaticum</name>
    <dbReference type="NCBI Taxonomy" id="1549636"/>
    <lineage>
        <taxon>Bacteria</taxon>
        <taxon>Pseudomonadati</taxon>
        <taxon>Pseudomonadota</taxon>
        <taxon>Alphaproteobacteria</taxon>
        <taxon>Hyphomicrobiales</taxon>
        <taxon>Rhizobiaceae</taxon>
        <taxon>Rhizobium/Agrobacterium group</taxon>
        <taxon>Rhizobium</taxon>
    </lineage>
</organism>
<dbReference type="EMBL" id="JBEPMB010000025">
    <property type="protein sequence ID" value="MET3616374.1"/>
    <property type="molecule type" value="Genomic_DNA"/>
</dbReference>
<sequence length="285" mass="30483">MKLNLQHIAAFSNGQRGGNPAGVVICDVLPEPGVMQEVAAQVGYSETVFAAPGDEGWRVRYFAPEVEVDFCGHATIALGAALARHQQPGLFRLSLNHARITVDGYLSEAEWGASFQSPPTRSGPVSGPVLTEALDLFGLTPDDLDGRIPPAIAHGGADHLVLALKTRETLKAMHYDLEKGRAFAEREGFVTLNLVYAETDTLFHSRNPFPFGGVYEDPATGAAAAALAGYIRDIGWPHQGTIVIRQGEDMGMPSQLKAEITPETGASIRVSGSARLIREVQTLEA</sequence>
<dbReference type="NCBIfam" id="TIGR00654">
    <property type="entry name" value="PhzF_family"/>
    <property type="match status" value="1"/>
</dbReference>
<name>A0ABV2J9B0_9HYPH</name>
<dbReference type="Gene3D" id="3.10.310.10">
    <property type="entry name" value="Diaminopimelate Epimerase, Chain A, domain 1"/>
    <property type="match status" value="2"/>
</dbReference>
<comment type="caution">
    <text evidence="3">The sequence shown here is derived from an EMBL/GenBank/DDBJ whole genome shotgun (WGS) entry which is preliminary data.</text>
</comment>
<accession>A0ABV2J9B0</accession>
<comment type="similarity">
    <text evidence="1">Belongs to the PhzF family.</text>
</comment>
<evidence type="ECO:0000313" key="4">
    <source>
        <dbReference type="Proteomes" id="UP001549047"/>
    </source>
</evidence>
<evidence type="ECO:0000256" key="1">
    <source>
        <dbReference type="ARBA" id="ARBA00008270"/>
    </source>
</evidence>
<dbReference type="Proteomes" id="UP001549047">
    <property type="component" value="Unassembled WGS sequence"/>
</dbReference>
<dbReference type="SUPFAM" id="SSF54506">
    <property type="entry name" value="Diaminopimelate epimerase-like"/>
    <property type="match status" value="1"/>
</dbReference>
<dbReference type="PANTHER" id="PTHR13774:SF39">
    <property type="entry name" value="BIOSYNTHESIS PROTEIN, PUTATIVE-RELATED"/>
    <property type="match status" value="1"/>
</dbReference>
<gene>
    <name evidence="3" type="ORF">ABID16_004728</name>
</gene>
<dbReference type="InterPro" id="IPR003719">
    <property type="entry name" value="Phenazine_PhzF-like"/>
</dbReference>
<dbReference type="PANTHER" id="PTHR13774">
    <property type="entry name" value="PHENAZINE BIOSYNTHESIS PROTEIN"/>
    <property type="match status" value="1"/>
</dbReference>
<dbReference type="PIRSF" id="PIRSF016184">
    <property type="entry name" value="PhzC_PhzF"/>
    <property type="match status" value="1"/>
</dbReference>
<keyword evidence="2" id="KW-0413">Isomerase</keyword>
<evidence type="ECO:0000313" key="3">
    <source>
        <dbReference type="EMBL" id="MET3616374.1"/>
    </source>
</evidence>
<protein>
    <submittedName>
        <fullName evidence="3">PhzF family phenazine biosynthesis protein</fullName>
    </submittedName>
</protein>